<sequence>MQGALILGSSQSFQQSHGARYCHMEHNAFRDIHSMAVGGRLSQISSKCNRRVFYQIGYAQHGQHSVAYELVQRMKRQACNPDIITWNAMFAGLVLNENVNEAFCLFSKMVSCGMQPDNATFVSMVKGCSLTGALSLGELFYAYAAANSFESNTALCNACIEMYSMCGSLREAILVFERLQKRDRITWNSMIAAFAHHNSAKLSSIYFGNMQREGVKPDNVTFTSLLSACGHLGLPNEANLSIESINQIYMVSPTMEQVNCVVDVLGRSGHLAEAESMLTSLLPYTNLAGWTALLNSCRLYGNVDIGSRCFRHMVGVDDSLRSVLTFMSNVLGDAEFLDEGGSNKHVTFRIGGRYLPASFRKADRLGLRLKQSDSGKAT</sequence>
<dbReference type="InterPro" id="IPR002885">
    <property type="entry name" value="PPR_rpt"/>
</dbReference>
<keyword evidence="1" id="KW-0677">Repeat</keyword>
<dbReference type="GO" id="GO:0048731">
    <property type="term" value="P:system development"/>
    <property type="evidence" value="ECO:0007669"/>
    <property type="project" value="UniProtKB-ARBA"/>
</dbReference>
<reference evidence="3" key="1">
    <citation type="submission" date="2021-01" db="EMBL/GenBank/DDBJ databases">
        <title>Adiantum capillus-veneris genome.</title>
        <authorList>
            <person name="Fang Y."/>
            <person name="Liao Q."/>
        </authorList>
    </citation>
    <scope>NUCLEOTIDE SEQUENCE</scope>
    <source>
        <strain evidence="3">H3</strain>
        <tissue evidence="3">Leaf</tissue>
    </source>
</reference>
<evidence type="ECO:0000313" key="3">
    <source>
        <dbReference type="EMBL" id="KAI5083914.1"/>
    </source>
</evidence>
<dbReference type="NCBIfam" id="TIGR00756">
    <property type="entry name" value="PPR"/>
    <property type="match status" value="1"/>
</dbReference>
<keyword evidence="4" id="KW-1185">Reference proteome</keyword>
<organism evidence="3 4">
    <name type="scientific">Adiantum capillus-veneris</name>
    <name type="common">Maidenhair fern</name>
    <dbReference type="NCBI Taxonomy" id="13818"/>
    <lineage>
        <taxon>Eukaryota</taxon>
        <taxon>Viridiplantae</taxon>
        <taxon>Streptophyta</taxon>
        <taxon>Embryophyta</taxon>
        <taxon>Tracheophyta</taxon>
        <taxon>Polypodiopsida</taxon>
        <taxon>Polypodiidae</taxon>
        <taxon>Polypodiales</taxon>
        <taxon>Pteridineae</taxon>
        <taxon>Pteridaceae</taxon>
        <taxon>Vittarioideae</taxon>
        <taxon>Adiantum</taxon>
    </lineage>
</organism>
<dbReference type="Proteomes" id="UP000886520">
    <property type="component" value="Chromosome 1"/>
</dbReference>
<dbReference type="Gene3D" id="1.25.40.10">
    <property type="entry name" value="Tetratricopeptide repeat domain"/>
    <property type="match status" value="3"/>
</dbReference>
<protein>
    <recommendedName>
        <fullName evidence="5">Pentatricopeptide repeat-containing protein</fullName>
    </recommendedName>
</protein>
<evidence type="ECO:0008006" key="5">
    <source>
        <dbReference type="Google" id="ProtNLM"/>
    </source>
</evidence>
<gene>
    <name evidence="3" type="ORF">GOP47_0000083</name>
</gene>
<feature type="repeat" description="PPR" evidence="2">
    <location>
        <begin position="82"/>
        <end position="116"/>
    </location>
</feature>
<evidence type="ECO:0000256" key="2">
    <source>
        <dbReference type="PROSITE-ProRule" id="PRU00708"/>
    </source>
</evidence>
<dbReference type="PANTHER" id="PTHR47926:SF500">
    <property type="entry name" value="REPEAT-CONTAINING PROTEIN, PUTATIVE-RELATED"/>
    <property type="match status" value="1"/>
</dbReference>
<dbReference type="OrthoDB" id="185373at2759"/>
<feature type="repeat" description="PPR" evidence="2">
    <location>
        <begin position="183"/>
        <end position="217"/>
    </location>
</feature>
<dbReference type="GO" id="GO:0009451">
    <property type="term" value="P:RNA modification"/>
    <property type="evidence" value="ECO:0007669"/>
    <property type="project" value="InterPro"/>
</dbReference>
<dbReference type="EMBL" id="JABFUD020000001">
    <property type="protein sequence ID" value="KAI5083914.1"/>
    <property type="molecule type" value="Genomic_DNA"/>
</dbReference>
<dbReference type="FunFam" id="1.25.40.10:FF:000158">
    <property type="entry name" value="pentatricopeptide repeat-containing protein At2g33680"/>
    <property type="match status" value="1"/>
</dbReference>
<dbReference type="InterPro" id="IPR011990">
    <property type="entry name" value="TPR-like_helical_dom_sf"/>
</dbReference>
<dbReference type="Pfam" id="PF13041">
    <property type="entry name" value="PPR_2"/>
    <property type="match status" value="2"/>
</dbReference>
<dbReference type="GO" id="GO:0003723">
    <property type="term" value="F:RNA binding"/>
    <property type="evidence" value="ECO:0007669"/>
    <property type="project" value="InterPro"/>
</dbReference>
<evidence type="ECO:0000256" key="1">
    <source>
        <dbReference type="ARBA" id="ARBA00022737"/>
    </source>
</evidence>
<accession>A0A9D4VD80</accession>
<evidence type="ECO:0000313" key="4">
    <source>
        <dbReference type="Proteomes" id="UP000886520"/>
    </source>
</evidence>
<dbReference type="Pfam" id="PF01535">
    <property type="entry name" value="PPR"/>
    <property type="match status" value="2"/>
</dbReference>
<dbReference type="PANTHER" id="PTHR47926">
    <property type="entry name" value="PENTATRICOPEPTIDE REPEAT-CONTAINING PROTEIN"/>
    <property type="match status" value="1"/>
</dbReference>
<dbReference type="PROSITE" id="PS51375">
    <property type="entry name" value="PPR"/>
    <property type="match status" value="2"/>
</dbReference>
<dbReference type="AlphaFoldDB" id="A0A9D4VD80"/>
<proteinExistence type="predicted"/>
<name>A0A9D4VD80_ADICA</name>
<dbReference type="InterPro" id="IPR046960">
    <property type="entry name" value="PPR_At4g14850-like_plant"/>
</dbReference>
<comment type="caution">
    <text evidence="3">The sequence shown here is derived from an EMBL/GenBank/DDBJ whole genome shotgun (WGS) entry which is preliminary data.</text>
</comment>